<dbReference type="Gene3D" id="2.180.10.10">
    <property type="entry name" value="RHS repeat-associated core"/>
    <property type="match status" value="1"/>
</dbReference>
<dbReference type="InterPro" id="IPR022385">
    <property type="entry name" value="Rhs_assc_core"/>
</dbReference>
<dbReference type="Pfam" id="PF03527">
    <property type="entry name" value="RHS"/>
    <property type="match status" value="1"/>
</dbReference>
<accession>A0A0M2EX86</accession>
<dbReference type="InterPro" id="IPR050708">
    <property type="entry name" value="T6SS_VgrG/RHS"/>
</dbReference>
<dbReference type="InterPro" id="IPR001826">
    <property type="entry name" value="RHS"/>
</dbReference>
<dbReference type="NCBIfam" id="TIGR03696">
    <property type="entry name" value="Rhs_assc_core"/>
    <property type="match status" value="1"/>
</dbReference>
<evidence type="ECO:0000259" key="2">
    <source>
        <dbReference type="Pfam" id="PF03527"/>
    </source>
</evidence>
<dbReference type="PANTHER" id="PTHR32305:SF15">
    <property type="entry name" value="PROTEIN RHSA-RELATED"/>
    <property type="match status" value="1"/>
</dbReference>
<evidence type="ECO:0000313" key="3">
    <source>
        <dbReference type="EMBL" id="KGA26461.1"/>
    </source>
</evidence>
<proteinExistence type="inferred from homology"/>
<dbReference type="PANTHER" id="PTHR32305">
    <property type="match status" value="1"/>
</dbReference>
<gene>
    <name evidence="3" type="ORF">KU74_22510</name>
</gene>
<dbReference type="EMBL" id="JQOD01000057">
    <property type="protein sequence ID" value="KGA26461.1"/>
    <property type="molecule type" value="Genomic_DNA"/>
</dbReference>
<feature type="domain" description="RHS protein conserved region" evidence="2">
    <location>
        <begin position="14"/>
        <end position="50"/>
    </location>
</feature>
<evidence type="ECO:0000313" key="4">
    <source>
        <dbReference type="Proteomes" id="UP000029435"/>
    </source>
</evidence>
<sequence>MAQVEAQGDSTQLHYIVTDLTGTARELCSEEGEVCWRGEQELWGAHREERRPIPLRRYLGDAANEEVYCELRYQGQLFDAETGLYYNRHRYYDA</sequence>
<name>A0A0M2EX86_9GAMM</name>
<dbReference type="Proteomes" id="UP000029435">
    <property type="component" value="Unassembled WGS sequence"/>
</dbReference>
<dbReference type="AlphaFoldDB" id="A0A0M2EX86"/>
<protein>
    <submittedName>
        <fullName evidence="3">Type IV secretion protein Rhs</fullName>
    </submittedName>
</protein>
<comment type="similarity">
    <text evidence="1">Belongs to the RHS family.</text>
</comment>
<evidence type="ECO:0000256" key="1">
    <source>
        <dbReference type="ARBA" id="ARBA00009455"/>
    </source>
</evidence>
<reference evidence="3 4" key="1">
    <citation type="submission" date="2014-08" db="EMBL/GenBank/DDBJ databases">
        <title>Genome sequences of NCPPB Pectobacterium isolates.</title>
        <authorList>
            <person name="Glover R.H."/>
            <person name="Sapp M."/>
            <person name="Elphinstone J."/>
        </authorList>
    </citation>
    <scope>NUCLEOTIDE SEQUENCE [LARGE SCALE GENOMIC DNA]</scope>
    <source>
        <strain evidence="3 4">LMG 21372</strain>
    </source>
</reference>
<organism evidence="3 4">
    <name type="scientific">Pectobacterium brasiliense</name>
    <dbReference type="NCBI Taxonomy" id="180957"/>
    <lineage>
        <taxon>Bacteria</taxon>
        <taxon>Pseudomonadati</taxon>
        <taxon>Pseudomonadota</taxon>
        <taxon>Gammaproteobacteria</taxon>
        <taxon>Enterobacterales</taxon>
        <taxon>Pectobacteriaceae</taxon>
        <taxon>Pectobacterium</taxon>
    </lineage>
</organism>
<feature type="non-terminal residue" evidence="3">
    <location>
        <position position="94"/>
    </location>
</feature>
<comment type="caution">
    <text evidence="3">The sequence shown here is derived from an EMBL/GenBank/DDBJ whole genome shotgun (WGS) entry which is preliminary data.</text>
</comment>